<keyword evidence="3" id="KW-1185">Reference proteome</keyword>
<evidence type="ECO:0000259" key="1">
    <source>
        <dbReference type="PROSITE" id="PS51704"/>
    </source>
</evidence>
<protein>
    <submittedName>
        <fullName evidence="2">Glycerophosphodiester phosphodiesterase family protein</fullName>
    </submittedName>
</protein>
<dbReference type="SUPFAM" id="SSF51695">
    <property type="entry name" value="PLC-like phosphodiesterases"/>
    <property type="match status" value="1"/>
</dbReference>
<evidence type="ECO:0000313" key="2">
    <source>
        <dbReference type="EMBL" id="MDV6227976.1"/>
    </source>
</evidence>
<dbReference type="Pfam" id="PF03009">
    <property type="entry name" value="GDPD"/>
    <property type="match status" value="1"/>
</dbReference>
<evidence type="ECO:0000313" key="3">
    <source>
        <dbReference type="Proteomes" id="UP001185659"/>
    </source>
</evidence>
<accession>A0ABU4AP75</accession>
<dbReference type="RefSeq" id="WP_206544656.1">
    <property type="nucleotide sequence ID" value="NZ_CP177239.1"/>
</dbReference>
<organism evidence="2 3">
    <name type="scientific">Nitratireductor aquimarinus</name>
    <dbReference type="NCBI Taxonomy" id="889300"/>
    <lineage>
        <taxon>Bacteria</taxon>
        <taxon>Pseudomonadati</taxon>
        <taxon>Pseudomonadota</taxon>
        <taxon>Alphaproteobacteria</taxon>
        <taxon>Hyphomicrobiales</taxon>
        <taxon>Phyllobacteriaceae</taxon>
        <taxon>Nitratireductor</taxon>
    </lineage>
</organism>
<sequence>MAFSFHIGETGPLHLCGHRGNSIAAPENTFAALRSCHAEGGRSCEIDTVLTSDGEIIVLHDLSVDRTSDGTGPARTLTAAEIAKLDAGSWFGPEFAGERIPTLTDFLMLARELDMGLEIEVKEKVDLDGYIRELKKIAADPANLERMMMISFDHASLKRIKEEIPGILTGGIAHERYGDPLAVVKSANLDELCIDLAVFDLDDARRLKAEGIAIRCHAYAPKKFEAALREGLDWTETLKTAFAERLIDTLSGDDVAWLRRFVEENS</sequence>
<dbReference type="Gene3D" id="3.20.20.190">
    <property type="entry name" value="Phosphatidylinositol (PI) phosphodiesterase"/>
    <property type="match status" value="1"/>
</dbReference>
<gene>
    <name evidence="2" type="ORF">R2G56_16895</name>
</gene>
<dbReference type="EMBL" id="JAWLIP010000008">
    <property type="protein sequence ID" value="MDV6227976.1"/>
    <property type="molecule type" value="Genomic_DNA"/>
</dbReference>
<dbReference type="InterPro" id="IPR017946">
    <property type="entry name" value="PLC-like_Pdiesterase_TIM-brl"/>
</dbReference>
<comment type="caution">
    <text evidence="2">The sequence shown here is derived from an EMBL/GenBank/DDBJ whole genome shotgun (WGS) entry which is preliminary data.</text>
</comment>
<dbReference type="PANTHER" id="PTHR46211">
    <property type="entry name" value="GLYCEROPHOSPHORYL DIESTER PHOSPHODIESTERASE"/>
    <property type="match status" value="1"/>
</dbReference>
<dbReference type="PROSITE" id="PS51704">
    <property type="entry name" value="GP_PDE"/>
    <property type="match status" value="1"/>
</dbReference>
<dbReference type="PANTHER" id="PTHR46211:SF14">
    <property type="entry name" value="GLYCEROPHOSPHODIESTER PHOSPHODIESTERASE"/>
    <property type="match status" value="1"/>
</dbReference>
<reference evidence="2 3" key="1">
    <citation type="submission" date="2023-10" db="EMBL/GenBank/DDBJ databases">
        <authorList>
            <person name="Venkata Ramana C."/>
            <person name="Sasikala C."/>
            <person name="Dhurka M."/>
        </authorList>
    </citation>
    <scope>NUCLEOTIDE SEQUENCE [LARGE SCALE GENOMIC DNA]</scope>
    <source>
        <strain evidence="2 3">KCTC 32151</strain>
    </source>
</reference>
<feature type="domain" description="GP-PDE" evidence="1">
    <location>
        <begin position="13"/>
        <end position="262"/>
    </location>
</feature>
<name>A0ABU4AP75_9HYPH</name>
<dbReference type="InterPro" id="IPR030395">
    <property type="entry name" value="GP_PDE_dom"/>
</dbReference>
<dbReference type="Proteomes" id="UP001185659">
    <property type="component" value="Unassembled WGS sequence"/>
</dbReference>
<proteinExistence type="predicted"/>